<dbReference type="PROSITE" id="PS00369">
    <property type="entry name" value="PTS_HPR_HIS"/>
    <property type="match status" value="1"/>
</dbReference>
<reference evidence="9 10" key="1">
    <citation type="submission" date="2014-02" db="EMBL/GenBank/DDBJ databases">
        <title>Draft genome of Erwinia mallotivora strain BT-MARDI, a papaya dieback pathogen.</title>
        <authorList>
            <person name="Redzuan R."/>
            <person name="Abu Bakar N."/>
            <person name="Badrun R."/>
            <person name="Mohd Raih M.F."/>
            <person name="Rozano L."/>
            <person name="Mat Amin N."/>
        </authorList>
    </citation>
    <scope>NUCLEOTIDE SEQUENCE [LARGE SCALE GENOMIC DNA]</scope>
    <source>
        <strain evidence="9 10">BT-MARDI</strain>
    </source>
</reference>
<evidence type="ECO:0000313" key="10">
    <source>
        <dbReference type="Proteomes" id="UP000019918"/>
    </source>
</evidence>
<protein>
    <recommendedName>
        <fullName evidence="6">Phosphocarrier protein NPr</fullName>
    </recommendedName>
    <alternativeName>
        <fullName evidence="7">Nitrogen-related HPr</fullName>
    </alternativeName>
</protein>
<keyword evidence="3" id="KW-0963">Cytoplasm</keyword>
<sequence>MVRENIRVVNSTGLHARPAATLIKTVKKYQSSVTLINNGKDTRLKGLMSVLGAGVKGHSEIEIICEGSDEQEAMQEIKGLFASGFGEKD</sequence>
<dbReference type="InterPro" id="IPR001020">
    <property type="entry name" value="PTS_HPr_His_P_site"/>
</dbReference>
<evidence type="ECO:0000256" key="7">
    <source>
        <dbReference type="ARBA" id="ARBA00041734"/>
    </source>
</evidence>
<feature type="domain" description="HPr" evidence="8">
    <location>
        <begin position="1"/>
        <end position="88"/>
    </location>
</feature>
<dbReference type="Gene3D" id="3.30.1340.10">
    <property type="entry name" value="HPr-like"/>
    <property type="match status" value="1"/>
</dbReference>
<evidence type="ECO:0000256" key="3">
    <source>
        <dbReference type="ARBA" id="ARBA00022490"/>
    </source>
</evidence>
<evidence type="ECO:0000256" key="2">
    <source>
        <dbReference type="ARBA" id="ARBA00010736"/>
    </source>
</evidence>
<dbReference type="GO" id="GO:0005737">
    <property type="term" value="C:cytoplasm"/>
    <property type="evidence" value="ECO:0007669"/>
    <property type="project" value="UniProtKB-SubCell"/>
</dbReference>
<dbReference type="STRING" id="69222.BG55_20000"/>
<dbReference type="CDD" id="cd00367">
    <property type="entry name" value="PTS-HPr_like"/>
    <property type="match status" value="1"/>
</dbReference>
<dbReference type="GO" id="GO:0009401">
    <property type="term" value="P:phosphoenolpyruvate-dependent sugar phosphotransferase system"/>
    <property type="evidence" value="ECO:0007669"/>
    <property type="project" value="UniProtKB-KW"/>
</dbReference>
<dbReference type="RefSeq" id="WP_034940730.1">
    <property type="nucleotide sequence ID" value="NZ_JFHN01000070.1"/>
</dbReference>
<dbReference type="PROSITE" id="PS51350">
    <property type="entry name" value="PTS_HPR_DOM"/>
    <property type="match status" value="1"/>
</dbReference>
<evidence type="ECO:0000256" key="1">
    <source>
        <dbReference type="ARBA" id="ARBA00004496"/>
    </source>
</evidence>
<evidence type="ECO:0000256" key="5">
    <source>
        <dbReference type="ARBA" id="ARBA00037424"/>
    </source>
</evidence>
<keyword evidence="10" id="KW-1185">Reference proteome</keyword>
<keyword evidence="9" id="KW-0762">Sugar transport</keyword>
<evidence type="ECO:0000256" key="4">
    <source>
        <dbReference type="ARBA" id="ARBA00022683"/>
    </source>
</evidence>
<dbReference type="AlphaFoldDB" id="A0A014LWG6"/>
<accession>A0A014LWG6</accession>
<dbReference type="NCBIfam" id="TIGR01003">
    <property type="entry name" value="PTS_HPr_family"/>
    <property type="match status" value="1"/>
</dbReference>
<dbReference type="InterPro" id="IPR000032">
    <property type="entry name" value="HPr-like"/>
</dbReference>
<evidence type="ECO:0000313" key="9">
    <source>
        <dbReference type="EMBL" id="EXU73926.1"/>
    </source>
</evidence>
<evidence type="ECO:0000259" key="8">
    <source>
        <dbReference type="PROSITE" id="PS51350"/>
    </source>
</evidence>
<comment type="function">
    <text evidence="5">Component of the phosphoenolpyruvate-dependent nitrogen-metabolic phosphotransferase system (nitrogen-metabolic PTS), that seems to be involved in regulating nitrogen metabolism. The phosphoryl group from phosphoenolpyruvate (PEP) is transferred to the phosphoryl carrier protein NPr by enzyme I-Ntr. Phospho-NPr then transfers it to EIIA-Ntr. Could function in the transcriptional regulation of sigma-54 dependent operons in conjunction with the NPr (PtsO) and EIIA-Ntr (PtsN) proteins.</text>
</comment>
<comment type="caution">
    <text evidence="9">The sequence shown here is derived from an EMBL/GenBank/DDBJ whole genome shotgun (WGS) entry which is preliminary data.</text>
</comment>
<dbReference type="Proteomes" id="UP000019918">
    <property type="component" value="Unassembled WGS sequence"/>
</dbReference>
<dbReference type="PATRIC" id="fig|69222.5.peg.4084"/>
<dbReference type="InterPro" id="IPR035895">
    <property type="entry name" value="HPr-like_sf"/>
</dbReference>
<comment type="subcellular location">
    <subcellularLocation>
        <location evidence="1">Cytoplasm</location>
    </subcellularLocation>
</comment>
<dbReference type="PRINTS" id="PR00107">
    <property type="entry name" value="PHOSPHOCPHPR"/>
</dbReference>
<organism evidence="9 10">
    <name type="scientific">Erwinia mallotivora</name>
    <dbReference type="NCBI Taxonomy" id="69222"/>
    <lineage>
        <taxon>Bacteria</taxon>
        <taxon>Pseudomonadati</taxon>
        <taxon>Pseudomonadota</taxon>
        <taxon>Gammaproteobacteria</taxon>
        <taxon>Enterobacterales</taxon>
        <taxon>Erwiniaceae</taxon>
        <taxon>Erwinia</taxon>
    </lineage>
</organism>
<dbReference type="EMBL" id="JFHN01000070">
    <property type="protein sequence ID" value="EXU73926.1"/>
    <property type="molecule type" value="Genomic_DNA"/>
</dbReference>
<dbReference type="SUPFAM" id="SSF55594">
    <property type="entry name" value="HPr-like"/>
    <property type="match status" value="1"/>
</dbReference>
<proteinExistence type="inferred from homology"/>
<evidence type="ECO:0000256" key="6">
    <source>
        <dbReference type="ARBA" id="ARBA00040081"/>
    </source>
</evidence>
<gene>
    <name evidence="9" type="ORF">BG55_20000</name>
</gene>
<dbReference type="Pfam" id="PF00381">
    <property type="entry name" value="PTS-HPr"/>
    <property type="match status" value="1"/>
</dbReference>
<dbReference type="PANTHER" id="PTHR33705:SF2">
    <property type="entry name" value="PHOSPHOCARRIER PROTEIN NPR"/>
    <property type="match status" value="1"/>
</dbReference>
<dbReference type="OrthoDB" id="9798965at2"/>
<keyword evidence="4" id="KW-0598">Phosphotransferase system</keyword>
<comment type="similarity">
    <text evidence="2">Belongs to the HPr family.</text>
</comment>
<dbReference type="PANTHER" id="PTHR33705">
    <property type="entry name" value="PHOSPHOCARRIER PROTEIN HPR"/>
    <property type="match status" value="1"/>
</dbReference>
<keyword evidence="9" id="KW-0813">Transport</keyword>
<name>A0A014LWG6_9GAMM</name>
<dbReference type="InterPro" id="IPR050399">
    <property type="entry name" value="HPr"/>
</dbReference>